<dbReference type="GO" id="GO:0005783">
    <property type="term" value="C:endoplasmic reticulum"/>
    <property type="evidence" value="ECO:0007669"/>
    <property type="project" value="TreeGrafter"/>
</dbReference>
<dbReference type="InterPro" id="IPR019325">
    <property type="entry name" value="NEDD4/Bsd2"/>
</dbReference>
<sequence>MSRYQQVRTTGDDDDHEQPISGYPPYNSHNSDMPTAVPEYNHQTITFTTNTSTTATARHQQQTDLEDTFGESFDEDDDNHHDFNSNTHQAESQRLINPSIHNENRPILSSQQRTQHPAVLPVRMTNDGVFANMSAKPESEAAKLDETPPAYDIAVADSTPPYWQTTVIAPLGMGDMILVEGLPVGSILGFAWNLLGTQKNSTPFAPLTLILLSLIVSASFQYVGFMLTYLLHTSHAAKDSTFEAVRESLVDDTDLNGDSNDKHKDQNTAADDNVGSLDADILSYILMIIGWFLIIRAVSDYTRAKKMESIIGQEPTPETVV</sequence>
<dbReference type="GO" id="GO:0005794">
    <property type="term" value="C:Golgi apparatus"/>
    <property type="evidence" value="ECO:0007669"/>
    <property type="project" value="TreeGrafter"/>
</dbReference>
<comment type="subcellular location">
    <subcellularLocation>
        <location evidence="1">Membrane</location>
        <topology evidence="1">Multi-pass membrane protein</topology>
    </subcellularLocation>
</comment>
<evidence type="ECO:0000256" key="4">
    <source>
        <dbReference type="ARBA" id="ARBA00023136"/>
    </source>
</evidence>
<dbReference type="EMBL" id="LT554264">
    <property type="protein sequence ID" value="SAM03770.1"/>
    <property type="molecule type" value="Genomic_DNA"/>
</dbReference>
<evidence type="ECO:0000256" key="3">
    <source>
        <dbReference type="ARBA" id="ARBA00022989"/>
    </source>
</evidence>
<dbReference type="GO" id="GO:0007034">
    <property type="term" value="P:vacuolar transport"/>
    <property type="evidence" value="ECO:0007669"/>
    <property type="project" value="InterPro"/>
</dbReference>
<feature type="transmembrane region" description="Helical" evidence="6">
    <location>
        <begin position="176"/>
        <end position="195"/>
    </location>
</feature>
<dbReference type="STRING" id="4829.A0A168Q7B3"/>
<name>A0A168Q7B3_ABSGL</name>
<accession>A0A168Q7B3</accession>
<dbReference type="Pfam" id="PF10176">
    <property type="entry name" value="NEDD4_Bsd2"/>
    <property type="match status" value="2"/>
</dbReference>
<dbReference type="InParanoid" id="A0A168Q7B3"/>
<evidence type="ECO:0000256" key="5">
    <source>
        <dbReference type="SAM" id="MobiDB-lite"/>
    </source>
</evidence>
<dbReference type="OMA" id="NTHQAES"/>
<keyword evidence="3 6" id="KW-1133">Transmembrane helix</keyword>
<dbReference type="GO" id="GO:0006511">
    <property type="term" value="P:ubiquitin-dependent protein catabolic process"/>
    <property type="evidence" value="ECO:0007669"/>
    <property type="project" value="TreeGrafter"/>
</dbReference>
<evidence type="ECO:0000256" key="1">
    <source>
        <dbReference type="ARBA" id="ARBA00004141"/>
    </source>
</evidence>
<keyword evidence="4 6" id="KW-0472">Membrane</keyword>
<gene>
    <name evidence="7" type="primary">ABSGL_09616.1 scaffold 11483</name>
</gene>
<keyword evidence="2 6" id="KW-0812">Transmembrane</keyword>
<dbReference type="OrthoDB" id="10003116at2759"/>
<dbReference type="GO" id="GO:0016020">
    <property type="term" value="C:membrane"/>
    <property type="evidence" value="ECO:0007669"/>
    <property type="project" value="UniProtKB-SubCell"/>
</dbReference>
<protein>
    <submittedName>
        <fullName evidence="7">Uncharacterized protein</fullName>
    </submittedName>
</protein>
<evidence type="ECO:0000256" key="2">
    <source>
        <dbReference type="ARBA" id="ARBA00022692"/>
    </source>
</evidence>
<evidence type="ECO:0000313" key="8">
    <source>
        <dbReference type="Proteomes" id="UP000078561"/>
    </source>
</evidence>
<dbReference type="AlphaFoldDB" id="A0A168Q7B3"/>
<proteinExistence type="predicted"/>
<feature type="region of interest" description="Disordered" evidence="5">
    <location>
        <begin position="69"/>
        <end position="92"/>
    </location>
</feature>
<evidence type="ECO:0000313" key="7">
    <source>
        <dbReference type="EMBL" id="SAM03770.1"/>
    </source>
</evidence>
<dbReference type="FunCoup" id="A0A168Q7B3">
    <property type="interactions" value="186"/>
</dbReference>
<keyword evidence="8" id="KW-1185">Reference proteome</keyword>
<dbReference type="PANTHER" id="PTHR13396:SF5">
    <property type="entry name" value="NEDD4 FAMILY INTERACTING PROTEIN"/>
    <property type="match status" value="1"/>
</dbReference>
<dbReference type="GO" id="GO:0030001">
    <property type="term" value="P:metal ion transport"/>
    <property type="evidence" value="ECO:0007669"/>
    <property type="project" value="InterPro"/>
</dbReference>
<feature type="transmembrane region" description="Helical" evidence="6">
    <location>
        <begin position="281"/>
        <end position="299"/>
    </location>
</feature>
<dbReference type="GO" id="GO:0031398">
    <property type="term" value="P:positive regulation of protein ubiquitination"/>
    <property type="evidence" value="ECO:0007669"/>
    <property type="project" value="TreeGrafter"/>
</dbReference>
<dbReference type="Proteomes" id="UP000078561">
    <property type="component" value="Unassembled WGS sequence"/>
</dbReference>
<evidence type="ECO:0000256" key="6">
    <source>
        <dbReference type="SAM" id="Phobius"/>
    </source>
</evidence>
<reference evidence="7" key="1">
    <citation type="submission" date="2016-04" db="EMBL/GenBank/DDBJ databases">
        <authorList>
            <person name="Evans L.H."/>
            <person name="Alamgir A."/>
            <person name="Owens N."/>
            <person name="Weber N.D."/>
            <person name="Virtaneva K."/>
            <person name="Barbian K."/>
            <person name="Babar A."/>
            <person name="Rosenke K."/>
        </authorList>
    </citation>
    <scope>NUCLEOTIDE SEQUENCE [LARGE SCALE GENOMIC DNA]</scope>
    <source>
        <strain evidence="7">CBS 101.48</strain>
    </source>
</reference>
<feature type="transmembrane region" description="Helical" evidence="6">
    <location>
        <begin position="207"/>
        <end position="231"/>
    </location>
</feature>
<dbReference type="PANTHER" id="PTHR13396">
    <property type="entry name" value="NEDD4 FAMILY INTERACTING PROTEIN 1/2"/>
    <property type="match status" value="1"/>
</dbReference>
<feature type="region of interest" description="Disordered" evidence="5">
    <location>
        <begin position="1"/>
        <end position="37"/>
    </location>
</feature>
<dbReference type="GO" id="GO:0048471">
    <property type="term" value="C:perinuclear region of cytoplasm"/>
    <property type="evidence" value="ECO:0007669"/>
    <property type="project" value="TreeGrafter"/>
</dbReference>
<organism evidence="7">
    <name type="scientific">Absidia glauca</name>
    <name type="common">Pin mould</name>
    <dbReference type="NCBI Taxonomy" id="4829"/>
    <lineage>
        <taxon>Eukaryota</taxon>
        <taxon>Fungi</taxon>
        <taxon>Fungi incertae sedis</taxon>
        <taxon>Mucoromycota</taxon>
        <taxon>Mucoromycotina</taxon>
        <taxon>Mucoromycetes</taxon>
        <taxon>Mucorales</taxon>
        <taxon>Cunninghamellaceae</taxon>
        <taxon>Absidia</taxon>
    </lineage>
</organism>